<dbReference type="EMBL" id="CP030041">
    <property type="protein sequence ID" value="AWW32443.1"/>
    <property type="molecule type" value="Genomic_DNA"/>
</dbReference>
<accession>A0A2Z4IQ74</accession>
<dbReference type="AlphaFoldDB" id="A0A2Z4IQ74"/>
<dbReference type="KEGG" id="est:DN752_21110"/>
<dbReference type="OrthoDB" id="925464at2"/>
<dbReference type="InterPro" id="IPR046558">
    <property type="entry name" value="DUF6712"/>
</dbReference>
<proteinExistence type="predicted"/>
<protein>
    <submittedName>
        <fullName evidence="1">Uncharacterized protein</fullName>
    </submittedName>
</protein>
<gene>
    <name evidence="1" type="ORF">DN752_21110</name>
</gene>
<dbReference type="Proteomes" id="UP000248688">
    <property type="component" value="Chromosome"/>
</dbReference>
<sequence length="335" mass="37724">MAKLITDISEVQKYIRVSNALQYPTLEPSLNEVEMQELTFYLSEGLLAEIIAEKNAGTYTPRIEKIAEYVIAAEASLAVYKGAPEIEVMISDNGINRSETQDEKTAYGGQIKRLRNLAANRAYMALDTVLRTLEAYEQDYPEWQNAGYYALKGGMFIRSVNDFEKSGENIKGSALTFQALVPIMKDIQEQRIMAAMPMAMYEEILTQLDTGTLTTDNKYLLAKYLKPAIAKLTIQEALTALAVDVDAQGIQINQLELAGDSRTQKSASMSAIEKKAWSVRGRGEFYLSNMKEYLNENASDSKYPLWFNSGWYSETLKAQIERDSLLPSERKIYRG</sequence>
<dbReference type="Pfam" id="PF20459">
    <property type="entry name" value="DUF6712"/>
    <property type="match status" value="2"/>
</dbReference>
<evidence type="ECO:0000313" key="1">
    <source>
        <dbReference type="EMBL" id="AWW32443.1"/>
    </source>
</evidence>
<keyword evidence="2" id="KW-1185">Reference proteome</keyword>
<organism evidence="1 2">
    <name type="scientific">Echinicola strongylocentroti</name>
    <dbReference type="NCBI Taxonomy" id="1795355"/>
    <lineage>
        <taxon>Bacteria</taxon>
        <taxon>Pseudomonadati</taxon>
        <taxon>Bacteroidota</taxon>
        <taxon>Cytophagia</taxon>
        <taxon>Cytophagales</taxon>
        <taxon>Cyclobacteriaceae</taxon>
        <taxon>Echinicola</taxon>
    </lineage>
</organism>
<name>A0A2Z4IQ74_9BACT</name>
<dbReference type="RefSeq" id="WP_112785816.1">
    <property type="nucleotide sequence ID" value="NZ_CP030041.1"/>
</dbReference>
<evidence type="ECO:0000313" key="2">
    <source>
        <dbReference type="Proteomes" id="UP000248688"/>
    </source>
</evidence>
<reference evidence="1 2" key="1">
    <citation type="submission" date="2018-06" db="EMBL/GenBank/DDBJ databases">
        <title>Echinicola strongylocentroti sp. nov., isolated from a sea urchin Strongylocentrotus intermedius.</title>
        <authorList>
            <person name="Bae S.S."/>
        </authorList>
    </citation>
    <scope>NUCLEOTIDE SEQUENCE [LARGE SCALE GENOMIC DNA]</scope>
    <source>
        <strain evidence="1 2">MEBiC08714</strain>
    </source>
</reference>